<dbReference type="PANTHER" id="PTHR46796">
    <property type="entry name" value="HTH-TYPE TRANSCRIPTIONAL ACTIVATOR RHAS-RELATED"/>
    <property type="match status" value="1"/>
</dbReference>
<dbReference type="InterPro" id="IPR003313">
    <property type="entry name" value="AraC-bd"/>
</dbReference>
<dbReference type="SUPFAM" id="SSF51215">
    <property type="entry name" value="Regulatory protein AraC"/>
    <property type="match status" value="1"/>
</dbReference>
<evidence type="ECO:0000313" key="6">
    <source>
        <dbReference type="EMBL" id="QJT09848.1"/>
    </source>
</evidence>
<feature type="domain" description="HTH araC/xylS-type" evidence="5">
    <location>
        <begin position="303"/>
        <end position="400"/>
    </location>
</feature>
<dbReference type="Pfam" id="PF12833">
    <property type="entry name" value="HTH_18"/>
    <property type="match status" value="1"/>
</dbReference>
<evidence type="ECO:0000256" key="4">
    <source>
        <dbReference type="SAM" id="MobiDB-lite"/>
    </source>
</evidence>
<sequence>MNSVTARLRARAIIDRCHNRMILLQGFPDQLPRRRGRVLYVLALWTIRAWRDAAPPAPCTGPLAPYWEAFAEGRCPSGTLPGSKTPWTQVWGPGEQCSSGRRGQSRKRPPDAYQFIVAGVIHMSTRYPTVSGEIEFLRDPDLPGLEVRASSYHTVAYPKHTHAGYSVGYVESGASTVFLRGRTDWLEQGEIVLIHPEEVHACNPARDGAWSNRMFYLDGGLIAEAAASVLESVVGELVFARPVVRDARLLAMLRALHKSIRRGDAALAKESLLLDCVARLLERHADPRRGEEAEAAPEPRTVRLAREWLHEHWAEPVRLADLAAATGRSEFAVLRAFKRATGLPPHAYQVQLRMAKARVLLAAGMPIAEVAVETGHTDQSHFTNVFRAHTAATPGQYQRGR</sequence>
<dbReference type="InterPro" id="IPR050204">
    <property type="entry name" value="AraC_XylS_family_regulators"/>
</dbReference>
<gene>
    <name evidence="6" type="ORF">E8L03_13285</name>
</gene>
<proteinExistence type="predicted"/>
<dbReference type="Pfam" id="PF02311">
    <property type="entry name" value="AraC_binding"/>
    <property type="match status" value="1"/>
</dbReference>
<feature type="region of interest" description="Disordered" evidence="4">
    <location>
        <begin position="84"/>
        <end position="108"/>
    </location>
</feature>
<name>A0ABX6NIG3_9BACT</name>
<dbReference type="SUPFAM" id="SSF46689">
    <property type="entry name" value="Homeodomain-like"/>
    <property type="match status" value="2"/>
</dbReference>
<evidence type="ECO:0000256" key="2">
    <source>
        <dbReference type="ARBA" id="ARBA00023125"/>
    </source>
</evidence>
<accession>A0ABX6NIG3</accession>
<dbReference type="Gene3D" id="2.60.120.10">
    <property type="entry name" value="Jelly Rolls"/>
    <property type="match status" value="1"/>
</dbReference>
<dbReference type="InterPro" id="IPR018060">
    <property type="entry name" value="HTH_AraC"/>
</dbReference>
<dbReference type="PROSITE" id="PS01124">
    <property type="entry name" value="HTH_ARAC_FAMILY_2"/>
    <property type="match status" value="1"/>
</dbReference>
<keyword evidence="1" id="KW-0805">Transcription regulation</keyword>
<reference evidence="6 7" key="1">
    <citation type="submission" date="2019-04" db="EMBL/GenBank/DDBJ databases">
        <title>Isolation and culture of sulfate reducing bacteria from the cold seep of the South China Sea.</title>
        <authorList>
            <person name="Sun C."/>
            <person name="Liu R."/>
        </authorList>
    </citation>
    <scope>NUCLEOTIDE SEQUENCE [LARGE SCALE GENOMIC DNA]</scope>
    <source>
        <strain evidence="6 7">CS1</strain>
    </source>
</reference>
<keyword evidence="3" id="KW-0804">Transcription</keyword>
<dbReference type="PANTHER" id="PTHR46796:SF2">
    <property type="entry name" value="TRANSCRIPTIONAL REGULATORY PROTEIN"/>
    <property type="match status" value="1"/>
</dbReference>
<evidence type="ECO:0000256" key="1">
    <source>
        <dbReference type="ARBA" id="ARBA00023015"/>
    </source>
</evidence>
<dbReference type="EMBL" id="CP039543">
    <property type="protein sequence ID" value="QJT09848.1"/>
    <property type="molecule type" value="Genomic_DNA"/>
</dbReference>
<evidence type="ECO:0000256" key="3">
    <source>
        <dbReference type="ARBA" id="ARBA00023163"/>
    </source>
</evidence>
<dbReference type="SMART" id="SM00342">
    <property type="entry name" value="HTH_ARAC"/>
    <property type="match status" value="1"/>
</dbReference>
<dbReference type="Proteomes" id="UP000503251">
    <property type="component" value="Chromosome"/>
</dbReference>
<organism evidence="6 7">
    <name type="scientific">Oceanidesulfovibrio marinus</name>
    <dbReference type="NCBI Taxonomy" id="370038"/>
    <lineage>
        <taxon>Bacteria</taxon>
        <taxon>Pseudomonadati</taxon>
        <taxon>Thermodesulfobacteriota</taxon>
        <taxon>Desulfovibrionia</taxon>
        <taxon>Desulfovibrionales</taxon>
        <taxon>Desulfovibrionaceae</taxon>
        <taxon>Oceanidesulfovibrio</taxon>
    </lineage>
</organism>
<evidence type="ECO:0000259" key="5">
    <source>
        <dbReference type="PROSITE" id="PS01124"/>
    </source>
</evidence>
<keyword evidence="7" id="KW-1185">Reference proteome</keyword>
<dbReference type="Gene3D" id="1.10.10.60">
    <property type="entry name" value="Homeodomain-like"/>
    <property type="match status" value="2"/>
</dbReference>
<keyword evidence="2" id="KW-0238">DNA-binding</keyword>
<evidence type="ECO:0000313" key="7">
    <source>
        <dbReference type="Proteomes" id="UP000503251"/>
    </source>
</evidence>
<dbReference type="InterPro" id="IPR009057">
    <property type="entry name" value="Homeodomain-like_sf"/>
</dbReference>
<dbReference type="InterPro" id="IPR014710">
    <property type="entry name" value="RmlC-like_jellyroll"/>
</dbReference>
<dbReference type="InterPro" id="IPR037923">
    <property type="entry name" value="HTH-like"/>
</dbReference>
<protein>
    <submittedName>
        <fullName evidence="6">AraC family transcriptional regulator</fullName>
    </submittedName>
</protein>